<dbReference type="RefSeq" id="WP_145891673.1">
    <property type="nucleotide sequence ID" value="NZ_CP032704.1"/>
</dbReference>
<keyword evidence="9" id="KW-1185">Reference proteome</keyword>
<dbReference type="Pfam" id="PF25917">
    <property type="entry name" value="BSH_RND"/>
    <property type="match status" value="1"/>
</dbReference>
<dbReference type="Gene3D" id="1.10.287.470">
    <property type="entry name" value="Helix hairpin bin"/>
    <property type="match status" value="1"/>
</dbReference>
<dbReference type="PROSITE" id="PS51257">
    <property type="entry name" value="PROKAR_LIPOPROTEIN"/>
    <property type="match status" value="1"/>
</dbReference>
<dbReference type="Pfam" id="PF25944">
    <property type="entry name" value="Beta-barrel_RND"/>
    <property type="match status" value="1"/>
</dbReference>
<evidence type="ECO:0000259" key="7">
    <source>
        <dbReference type="Pfam" id="PF25967"/>
    </source>
</evidence>
<evidence type="ECO:0000259" key="4">
    <source>
        <dbReference type="Pfam" id="PF25876"/>
    </source>
</evidence>
<evidence type="ECO:0000259" key="6">
    <source>
        <dbReference type="Pfam" id="PF25944"/>
    </source>
</evidence>
<feature type="domain" description="Multidrug resistance protein MdtA-like C-terminal permuted SH3" evidence="7">
    <location>
        <begin position="286"/>
        <end position="345"/>
    </location>
</feature>
<dbReference type="KEGG" id="pdis:D8B20_20110"/>
<evidence type="ECO:0000313" key="8">
    <source>
        <dbReference type="EMBL" id="QDY44241.1"/>
    </source>
</evidence>
<organism evidence="8 9">
    <name type="scientific">Candidatus Pantoea soli</name>
    <dbReference type="NCBI Taxonomy" id="3098669"/>
    <lineage>
        <taxon>Bacteria</taxon>
        <taxon>Pseudomonadati</taxon>
        <taxon>Pseudomonadota</taxon>
        <taxon>Gammaproteobacteria</taxon>
        <taxon>Enterobacterales</taxon>
        <taxon>Erwiniaceae</taxon>
        <taxon>Pantoea</taxon>
    </lineage>
</organism>
<dbReference type="InterPro" id="IPR058626">
    <property type="entry name" value="MdtA-like_b-barrel"/>
</dbReference>
<dbReference type="PANTHER" id="PTHR30158:SF3">
    <property type="entry name" value="MULTIDRUG EFFLUX PUMP SUBUNIT ACRA-RELATED"/>
    <property type="match status" value="1"/>
</dbReference>
<dbReference type="EMBL" id="CP032704">
    <property type="protein sequence ID" value="QDY44241.1"/>
    <property type="molecule type" value="Genomic_DNA"/>
</dbReference>
<evidence type="ECO:0000256" key="2">
    <source>
        <dbReference type="ARBA" id="ARBA00009477"/>
    </source>
</evidence>
<evidence type="ECO:0000313" key="9">
    <source>
        <dbReference type="Proteomes" id="UP000319411"/>
    </source>
</evidence>
<protein>
    <submittedName>
        <fullName evidence="8">Efflux RND transporter periplasmic adaptor subunit</fullName>
    </submittedName>
</protein>
<dbReference type="SUPFAM" id="SSF111369">
    <property type="entry name" value="HlyD-like secretion proteins"/>
    <property type="match status" value="1"/>
</dbReference>
<sequence>MKLRLTLLCLSLMVTACDSQEKSSNKQGDVLDVDVITLQSQPVAVSMSLPGRTTAIRTAEVRPQVSGIILKRLFKEGSEVKAGDQLYQIDASTYEASLEKANAQKVNAEFVLNRYRTLIKSNAVSKQTYDEAVSDYAKAKADLKTAQVNLDYTRVRAPISGRISRSSVTEGALVTDGQSDALATITQTDPINVDVSQSSSDLLKLRRALAKGQLKAVSPHEAAVQLTLEDGTAYNHEGKLEFSEVNVDEGTGTVTLRAQFPNPDNVLLPGMFVHSTILQGVEQEGILVPQSAIMRNNKGTPYVFVVDDKKQAKQQSVSTGQMTNGQWQITDGLKAGQQVIVSNLQSLSTGVKVKASEYKKPEQKNSDSAISLSMTDPSAQ</sequence>
<dbReference type="OrthoDB" id="9800613at2"/>
<dbReference type="GO" id="GO:0005886">
    <property type="term" value="C:plasma membrane"/>
    <property type="evidence" value="ECO:0007669"/>
    <property type="project" value="UniProtKB-SubCell"/>
</dbReference>
<dbReference type="NCBIfam" id="TIGR01730">
    <property type="entry name" value="RND_mfp"/>
    <property type="match status" value="1"/>
</dbReference>
<dbReference type="AlphaFoldDB" id="A0A518XJ74"/>
<reference evidence="8 9" key="1">
    <citation type="submission" date="2018-10" db="EMBL/GenBank/DDBJ databases">
        <title>Genome Sequencing of Pantoea dispersa DSM 32899.</title>
        <authorList>
            <person name="Nawrath M."/>
            <person name="Ottenheim C."/>
            <person name="Wilm A."/>
            <person name="Zimmermann W."/>
            <person name="Wu J.C."/>
        </authorList>
    </citation>
    <scope>NUCLEOTIDE SEQUENCE [LARGE SCALE GENOMIC DNA]</scope>
    <source>
        <strain evidence="8 9">DSM 32899</strain>
        <plasmid evidence="8 9">unnamed2</plasmid>
    </source>
</reference>
<dbReference type="GO" id="GO:0022857">
    <property type="term" value="F:transmembrane transporter activity"/>
    <property type="evidence" value="ECO:0007669"/>
    <property type="project" value="InterPro"/>
</dbReference>
<evidence type="ECO:0000256" key="1">
    <source>
        <dbReference type="ARBA" id="ARBA00004519"/>
    </source>
</evidence>
<geneLocation type="plasmid" evidence="8 9">
    <name>unnamed2</name>
</geneLocation>
<feature type="compositionally biased region" description="Basic and acidic residues" evidence="3">
    <location>
        <begin position="354"/>
        <end position="365"/>
    </location>
</feature>
<feature type="domain" description="Multidrug resistance protein MdtA-like alpha-helical hairpin" evidence="4">
    <location>
        <begin position="93"/>
        <end position="153"/>
    </location>
</feature>
<dbReference type="PANTHER" id="PTHR30158">
    <property type="entry name" value="ACRA/E-RELATED COMPONENT OF DRUG EFFLUX TRANSPORTER"/>
    <property type="match status" value="1"/>
</dbReference>
<dbReference type="FunFam" id="2.40.420.20:FF:000001">
    <property type="entry name" value="Efflux RND transporter periplasmic adaptor subunit"/>
    <property type="match status" value="1"/>
</dbReference>
<comment type="similarity">
    <text evidence="2">Belongs to the membrane fusion protein (MFP) (TC 8.A.1) family.</text>
</comment>
<dbReference type="Proteomes" id="UP000319411">
    <property type="component" value="Plasmid unnamed2"/>
</dbReference>
<dbReference type="Pfam" id="PF25967">
    <property type="entry name" value="RND-MFP_C"/>
    <property type="match status" value="1"/>
</dbReference>
<keyword evidence="8" id="KW-0614">Plasmid</keyword>
<evidence type="ECO:0000259" key="5">
    <source>
        <dbReference type="Pfam" id="PF25917"/>
    </source>
</evidence>
<feature type="compositionally biased region" description="Polar residues" evidence="3">
    <location>
        <begin position="366"/>
        <end position="380"/>
    </location>
</feature>
<dbReference type="InterPro" id="IPR058624">
    <property type="entry name" value="MdtA-like_HH"/>
</dbReference>
<dbReference type="InterPro" id="IPR058625">
    <property type="entry name" value="MdtA-like_BSH"/>
</dbReference>
<dbReference type="Gene3D" id="2.40.420.20">
    <property type="match status" value="1"/>
</dbReference>
<dbReference type="Pfam" id="PF25876">
    <property type="entry name" value="HH_MFP_RND"/>
    <property type="match status" value="1"/>
</dbReference>
<dbReference type="Gene3D" id="2.40.50.100">
    <property type="match status" value="1"/>
</dbReference>
<dbReference type="Gene3D" id="2.40.30.170">
    <property type="match status" value="1"/>
</dbReference>
<evidence type="ECO:0000256" key="3">
    <source>
        <dbReference type="SAM" id="MobiDB-lite"/>
    </source>
</evidence>
<dbReference type="GO" id="GO:0046677">
    <property type="term" value="P:response to antibiotic"/>
    <property type="evidence" value="ECO:0007669"/>
    <property type="project" value="TreeGrafter"/>
</dbReference>
<feature type="domain" description="Multidrug resistance protein MdtA-like barrel-sandwich hybrid" evidence="5">
    <location>
        <begin position="57"/>
        <end position="186"/>
    </location>
</feature>
<feature type="domain" description="Multidrug resistance protein MdtA-like beta-barrel" evidence="6">
    <location>
        <begin position="190"/>
        <end position="278"/>
    </location>
</feature>
<dbReference type="InterPro" id="IPR058627">
    <property type="entry name" value="MdtA-like_C"/>
</dbReference>
<proteinExistence type="inferred from homology"/>
<dbReference type="InterPro" id="IPR006143">
    <property type="entry name" value="RND_pump_MFP"/>
</dbReference>
<accession>A0A518XJ74</accession>
<comment type="subcellular location">
    <subcellularLocation>
        <location evidence="1">Cell inner membrane</location>
        <topology evidence="1">Lipid-anchor</topology>
    </subcellularLocation>
</comment>
<name>A0A518XJ74_9GAMM</name>
<feature type="region of interest" description="Disordered" evidence="3">
    <location>
        <begin position="350"/>
        <end position="380"/>
    </location>
</feature>
<gene>
    <name evidence="8" type="ORF">D8B20_20110</name>
</gene>